<name>A0A9D3SV39_9TELE</name>
<feature type="domain" description="Immunoglobulin" evidence="3">
    <location>
        <begin position="128"/>
        <end position="223"/>
    </location>
</feature>
<evidence type="ECO:0000259" key="3">
    <source>
        <dbReference type="SMART" id="SM00409"/>
    </source>
</evidence>
<sequence length="277" mass="32169">MPHVIIKLMILVAWFSQAQGLEIYPAKIYLGKSEGTLEFTCSTYGLQDALQRTSKFHIYLCRNGVGIKMKLSWQDATFCVDDTRRDNTGYYSCVYSVQKYNIDQVRQNGTNSIFVSVNDSFVPAEIASSQTHVITGSDVEFQCTSLNLPERNHKGNIYAVLYKNSTVIQMNIWDMRKNKARFVLKEVRIQDAGKYICFLMSEPLPFPKNVYGVNEVILDVTVIFIQMYRYRLIIYQHYRPDWERNLLRLIFSVGVVIFACCIIIFDFKTRVRPPELQ</sequence>
<protein>
    <recommendedName>
        <fullName evidence="3">Immunoglobulin domain-containing protein</fullName>
    </recommendedName>
</protein>
<dbReference type="AlphaFoldDB" id="A0A9D3SV39"/>
<accession>A0A9D3SV39</accession>
<proteinExistence type="predicted"/>
<evidence type="ECO:0000313" key="5">
    <source>
        <dbReference type="Proteomes" id="UP000824219"/>
    </source>
</evidence>
<organism evidence="4 5">
    <name type="scientific">Hemibagrus wyckioides</name>
    <dbReference type="NCBI Taxonomy" id="337641"/>
    <lineage>
        <taxon>Eukaryota</taxon>
        <taxon>Metazoa</taxon>
        <taxon>Chordata</taxon>
        <taxon>Craniata</taxon>
        <taxon>Vertebrata</taxon>
        <taxon>Euteleostomi</taxon>
        <taxon>Actinopterygii</taxon>
        <taxon>Neopterygii</taxon>
        <taxon>Teleostei</taxon>
        <taxon>Ostariophysi</taxon>
        <taxon>Siluriformes</taxon>
        <taxon>Bagridae</taxon>
        <taxon>Hemibagrus</taxon>
    </lineage>
</organism>
<keyword evidence="5" id="KW-1185">Reference proteome</keyword>
<dbReference type="SMART" id="SM00409">
    <property type="entry name" value="IG"/>
    <property type="match status" value="2"/>
</dbReference>
<dbReference type="Gene3D" id="2.60.40.10">
    <property type="entry name" value="Immunoglobulins"/>
    <property type="match status" value="1"/>
</dbReference>
<dbReference type="OrthoDB" id="8957767at2759"/>
<keyword evidence="2" id="KW-0732">Signal</keyword>
<keyword evidence="1" id="KW-1133">Transmembrane helix</keyword>
<dbReference type="Proteomes" id="UP000824219">
    <property type="component" value="Linkage Group LG04"/>
</dbReference>
<feature type="transmembrane region" description="Helical" evidence="1">
    <location>
        <begin position="210"/>
        <end position="228"/>
    </location>
</feature>
<keyword evidence="1" id="KW-0472">Membrane</keyword>
<feature type="transmembrane region" description="Helical" evidence="1">
    <location>
        <begin position="249"/>
        <end position="267"/>
    </location>
</feature>
<evidence type="ECO:0000313" key="4">
    <source>
        <dbReference type="EMBL" id="KAG7332989.1"/>
    </source>
</evidence>
<gene>
    <name evidence="4" type="ORF">KOW79_003124</name>
</gene>
<evidence type="ECO:0000256" key="1">
    <source>
        <dbReference type="SAM" id="Phobius"/>
    </source>
</evidence>
<evidence type="ECO:0000256" key="2">
    <source>
        <dbReference type="SAM" id="SignalP"/>
    </source>
</evidence>
<dbReference type="InterPro" id="IPR013783">
    <property type="entry name" value="Ig-like_fold"/>
</dbReference>
<dbReference type="SUPFAM" id="SSF48726">
    <property type="entry name" value="Immunoglobulin"/>
    <property type="match status" value="1"/>
</dbReference>
<reference evidence="4 5" key="1">
    <citation type="submission" date="2021-06" db="EMBL/GenBank/DDBJ databases">
        <title>Chromosome-level genome assembly of the red-tail catfish (Hemibagrus wyckioides).</title>
        <authorList>
            <person name="Shao F."/>
        </authorList>
    </citation>
    <scope>NUCLEOTIDE SEQUENCE [LARGE SCALE GENOMIC DNA]</scope>
    <source>
        <strain evidence="4">EC202008001</strain>
        <tissue evidence="4">Blood</tissue>
    </source>
</reference>
<feature type="domain" description="Immunoglobulin" evidence="3">
    <location>
        <begin position="26"/>
        <end position="118"/>
    </location>
</feature>
<dbReference type="InterPro" id="IPR036179">
    <property type="entry name" value="Ig-like_dom_sf"/>
</dbReference>
<feature type="signal peptide" evidence="2">
    <location>
        <begin position="1"/>
        <end position="20"/>
    </location>
</feature>
<dbReference type="InterPro" id="IPR003599">
    <property type="entry name" value="Ig_sub"/>
</dbReference>
<feature type="chain" id="PRO_5038372267" description="Immunoglobulin domain-containing protein" evidence="2">
    <location>
        <begin position="21"/>
        <end position="277"/>
    </location>
</feature>
<dbReference type="EMBL" id="JAHKSW010000004">
    <property type="protein sequence ID" value="KAG7332989.1"/>
    <property type="molecule type" value="Genomic_DNA"/>
</dbReference>
<comment type="caution">
    <text evidence="4">The sequence shown here is derived from an EMBL/GenBank/DDBJ whole genome shotgun (WGS) entry which is preliminary data.</text>
</comment>
<keyword evidence="1" id="KW-0812">Transmembrane</keyword>